<proteinExistence type="predicted"/>
<sequence length="732" mass="79547">MRVGIARAALGRIGAHLIAAMACLALLAGSGAAESLLPKFLGEADPAELAAGADAFGPVRADAAVAPVLKAGETVAWAFLTSDWVPTTGYSGKPIHVLAAVSPEAVLTGVKLVKHSEPIVLVGIPEARIREVTEGYSGLDLAKAQAHHDAEDIDIVSGATVTIMVIDDSILRAGIKVAQALGLGGFTAAAPTGPTREIDPAAGEVTDWQTLAGNGALRRFVLDVDTVNADFAALGDKRTAKAAEPAPGDDHYVDLWAALVSQPAIGRSLLGEAAFANLQKRLKQGDEAILLAGSGRWSFKGSGYVRGGIFDRIQVIQGEISHRFRDREHSRVVTLAAEGAPEFAEKDIFIIPAAAGFDPAAPWRLQMLVQRAVGPIEKVFRTYELAYDIPSLYTRALAAAPQPETRAEVQEGGRDALWLRIWETKRVQVITLAVALALLSGIFFFQQFATRNARTFAVLRNLYLVFTLVFLGWYANAQLSVVNVLAVFSAMFSEFRWDTFLMDPLIFLLWFATAAAILFWARGAYCGWLCPFGALQELSNKLARLARVPQVKLPWGLHERLWAVKYILFLGLFGMSLYSLDLAEHYAEVEPFKTAIILKFARPLPYVLFALAMLLPGLFIERFYCRYVCPLGGGLAIPARLHMFRWLKRYRECGNPCQRCAQDCPVEAIHPTGEINPNECISCLNCQVLYQDHARCPVVIAKDKRRAKDAQSAAALAAATARDLGGHPNARH</sequence>
<reference evidence="6" key="2">
    <citation type="submission" date="2020-09" db="EMBL/GenBank/DDBJ databases">
        <authorList>
            <person name="Sun Q."/>
            <person name="Kim S."/>
        </authorList>
    </citation>
    <scope>NUCLEOTIDE SEQUENCE</scope>
    <source>
        <strain evidence="6">KCTC 42650</strain>
    </source>
</reference>
<evidence type="ECO:0000256" key="1">
    <source>
        <dbReference type="ARBA" id="ARBA00004236"/>
    </source>
</evidence>
<dbReference type="GO" id="GO:0010181">
    <property type="term" value="F:FMN binding"/>
    <property type="evidence" value="ECO:0007669"/>
    <property type="project" value="InterPro"/>
</dbReference>
<dbReference type="PANTHER" id="PTHR30224:SF4">
    <property type="entry name" value="ELECTRON TRANSPORT PROTEIN YCCM-RELATED"/>
    <property type="match status" value="1"/>
</dbReference>
<dbReference type="PROSITE" id="PS51257">
    <property type="entry name" value="PROKAR_LIPOPROTEIN"/>
    <property type="match status" value="1"/>
</dbReference>
<gene>
    <name evidence="6" type="primary">nosR</name>
    <name evidence="6" type="ORF">GCM10017056_30850</name>
</gene>
<dbReference type="PROSITE" id="PS51379">
    <property type="entry name" value="4FE4S_FER_2"/>
    <property type="match status" value="1"/>
</dbReference>
<feature type="transmembrane region" description="Helical" evidence="4">
    <location>
        <begin position="500"/>
        <end position="521"/>
    </location>
</feature>
<dbReference type="InterPro" id="IPR011399">
    <property type="entry name" value="NosR"/>
</dbReference>
<dbReference type="RefSeq" id="WP_189680996.1">
    <property type="nucleotide sequence ID" value="NZ_BNCJ01000009.1"/>
</dbReference>
<feature type="transmembrane region" description="Helical" evidence="4">
    <location>
        <begin position="429"/>
        <end position="450"/>
    </location>
</feature>
<reference evidence="6" key="1">
    <citation type="journal article" date="2014" name="Int. J. Syst. Evol. Microbiol.">
        <title>Complete genome sequence of Corynebacterium casei LMG S-19264T (=DSM 44701T), isolated from a smear-ripened cheese.</title>
        <authorList>
            <consortium name="US DOE Joint Genome Institute (JGI-PGF)"/>
            <person name="Walter F."/>
            <person name="Albersmeier A."/>
            <person name="Kalinowski J."/>
            <person name="Ruckert C."/>
        </authorList>
    </citation>
    <scope>NUCLEOTIDE SEQUENCE</scope>
    <source>
        <strain evidence="6">KCTC 42650</strain>
    </source>
</reference>
<dbReference type="SMART" id="SM00900">
    <property type="entry name" value="FMN_bind"/>
    <property type="match status" value="1"/>
</dbReference>
<evidence type="ECO:0000259" key="5">
    <source>
        <dbReference type="PROSITE" id="PS51379"/>
    </source>
</evidence>
<dbReference type="GO" id="GO:0045893">
    <property type="term" value="P:positive regulation of DNA-templated transcription"/>
    <property type="evidence" value="ECO:0007669"/>
    <property type="project" value="InterPro"/>
</dbReference>
<dbReference type="EMBL" id="BNCJ01000009">
    <property type="protein sequence ID" value="GHF57239.1"/>
    <property type="molecule type" value="Genomic_DNA"/>
</dbReference>
<feature type="domain" description="4Fe-4S ferredoxin-type" evidence="5">
    <location>
        <begin position="644"/>
        <end position="674"/>
    </location>
</feature>
<keyword evidence="4" id="KW-1133">Transmembrane helix</keyword>
<dbReference type="InterPro" id="IPR017896">
    <property type="entry name" value="4Fe4S_Fe-S-bd"/>
</dbReference>
<dbReference type="SUPFAM" id="SSF54862">
    <property type="entry name" value="4Fe-4S ferredoxins"/>
    <property type="match status" value="1"/>
</dbReference>
<dbReference type="GO" id="GO:0003677">
    <property type="term" value="F:DNA binding"/>
    <property type="evidence" value="ECO:0007669"/>
    <property type="project" value="InterPro"/>
</dbReference>
<feature type="transmembrane region" description="Helical" evidence="4">
    <location>
        <begin position="562"/>
        <end position="580"/>
    </location>
</feature>
<keyword evidence="2" id="KW-1003">Cell membrane</keyword>
<evidence type="ECO:0000256" key="3">
    <source>
        <dbReference type="ARBA" id="ARBA00023136"/>
    </source>
</evidence>
<keyword evidence="3 4" id="KW-0472">Membrane</keyword>
<feature type="transmembrane region" description="Helical" evidence="4">
    <location>
        <begin position="462"/>
        <end position="488"/>
    </location>
</feature>
<feature type="transmembrane region" description="Helical" evidence="4">
    <location>
        <begin position="600"/>
        <end position="620"/>
    </location>
</feature>
<organism evidence="6 7">
    <name type="scientific">Seohaeicola zhoushanensis</name>
    <dbReference type="NCBI Taxonomy" id="1569283"/>
    <lineage>
        <taxon>Bacteria</taxon>
        <taxon>Pseudomonadati</taxon>
        <taxon>Pseudomonadota</taxon>
        <taxon>Alphaproteobacteria</taxon>
        <taxon>Rhodobacterales</taxon>
        <taxon>Roseobacteraceae</taxon>
        <taxon>Seohaeicola</taxon>
    </lineage>
</organism>
<dbReference type="AlphaFoldDB" id="A0A8J3GZV7"/>
<comment type="subcellular location">
    <subcellularLocation>
        <location evidence="1">Cell membrane</location>
    </subcellularLocation>
</comment>
<evidence type="ECO:0000313" key="7">
    <source>
        <dbReference type="Proteomes" id="UP000626220"/>
    </source>
</evidence>
<dbReference type="GO" id="GO:0005886">
    <property type="term" value="C:plasma membrane"/>
    <property type="evidence" value="ECO:0007669"/>
    <property type="project" value="UniProtKB-SubCell"/>
</dbReference>
<dbReference type="PANTHER" id="PTHR30224">
    <property type="entry name" value="ELECTRON TRANSPORT PROTEIN"/>
    <property type="match status" value="1"/>
</dbReference>
<evidence type="ECO:0000256" key="2">
    <source>
        <dbReference type="ARBA" id="ARBA00022475"/>
    </source>
</evidence>
<keyword evidence="7" id="KW-1185">Reference proteome</keyword>
<protein>
    <submittedName>
        <fullName evidence="6">FMN-binding protein</fullName>
    </submittedName>
</protein>
<evidence type="ECO:0000256" key="4">
    <source>
        <dbReference type="SAM" id="Phobius"/>
    </source>
</evidence>
<name>A0A8J3GZV7_9RHOB</name>
<keyword evidence="4" id="KW-0812">Transmembrane</keyword>
<accession>A0A8J3GZV7</accession>
<dbReference type="PIRSF" id="PIRSF036354">
    <property type="entry name" value="NosR"/>
    <property type="match status" value="1"/>
</dbReference>
<evidence type="ECO:0000313" key="6">
    <source>
        <dbReference type="EMBL" id="GHF57239.1"/>
    </source>
</evidence>
<dbReference type="Proteomes" id="UP000626220">
    <property type="component" value="Unassembled WGS sequence"/>
</dbReference>
<dbReference type="Pfam" id="PF12801">
    <property type="entry name" value="Fer4_5"/>
    <property type="match status" value="2"/>
</dbReference>
<dbReference type="InterPro" id="IPR052378">
    <property type="entry name" value="NosR_regulator"/>
</dbReference>
<dbReference type="InterPro" id="IPR007329">
    <property type="entry name" value="FMN-bd"/>
</dbReference>
<comment type="caution">
    <text evidence="6">The sequence shown here is derived from an EMBL/GenBank/DDBJ whole genome shotgun (WGS) entry which is preliminary data.</text>
</comment>
<dbReference type="Pfam" id="PF04205">
    <property type="entry name" value="FMN_bind"/>
    <property type="match status" value="1"/>
</dbReference>